<evidence type="ECO:0000256" key="3">
    <source>
        <dbReference type="SAM" id="SignalP"/>
    </source>
</evidence>
<feature type="chain" id="PRO_5046332990" description="ATP-dependent Clp protease proteolytic subunit" evidence="3">
    <location>
        <begin position="21"/>
        <end position="207"/>
    </location>
</feature>
<sequence length="207" mass="23153">MRSSINLLVMILMLSFSVKAERHNDVAKVYYSGNMTVKMVSNLIEAIDDINTKDNVRKIYIYINSYGGDMDAGLMASSSIQSSRIPVTTVAMSTVGSSATLMLCAAKERKSLPDGSIYLHPSFIEYNGDVRPSDIQALSKESNRFNKMFHRAYEKCTNISNEKIDEILYSESNRLTFTPDEAIKIGLISSIEDKIIDSALVYYITDN</sequence>
<keyword evidence="4" id="KW-0645">Protease</keyword>
<dbReference type="InterPro" id="IPR029045">
    <property type="entry name" value="ClpP/crotonase-like_dom_sf"/>
</dbReference>
<keyword evidence="4" id="KW-0378">Hydrolase</keyword>
<dbReference type="Pfam" id="PF00574">
    <property type="entry name" value="CLP_protease"/>
    <property type="match status" value="1"/>
</dbReference>
<proteinExistence type="inferred from homology"/>
<gene>
    <name evidence="4" type="primary">clpP_2</name>
    <name evidence="4" type="ORF">ERS137966_04222</name>
</gene>
<organism evidence="4 5">
    <name type="scientific">Yersinia aldovae</name>
    <dbReference type="NCBI Taxonomy" id="29483"/>
    <lineage>
        <taxon>Bacteria</taxon>
        <taxon>Pseudomonadati</taxon>
        <taxon>Pseudomonadota</taxon>
        <taxon>Gammaproteobacteria</taxon>
        <taxon>Enterobacterales</taxon>
        <taxon>Yersiniaceae</taxon>
        <taxon>Yersinia</taxon>
    </lineage>
</organism>
<dbReference type="GO" id="GO:0004252">
    <property type="term" value="F:serine-type endopeptidase activity"/>
    <property type="evidence" value="ECO:0007669"/>
    <property type="project" value="UniProtKB-EC"/>
</dbReference>
<keyword evidence="5" id="KW-1185">Reference proteome</keyword>
<evidence type="ECO:0000313" key="5">
    <source>
        <dbReference type="Proteomes" id="UP000038647"/>
    </source>
</evidence>
<name>A0ABM9SYM4_YERAL</name>
<dbReference type="Proteomes" id="UP000038647">
    <property type="component" value="Unassembled WGS sequence"/>
</dbReference>
<evidence type="ECO:0000256" key="2">
    <source>
        <dbReference type="RuleBase" id="RU003567"/>
    </source>
</evidence>
<dbReference type="GO" id="GO:0006508">
    <property type="term" value="P:proteolysis"/>
    <property type="evidence" value="ECO:0007669"/>
    <property type="project" value="UniProtKB-KW"/>
</dbReference>
<reference evidence="4 5" key="1">
    <citation type="submission" date="2015-03" db="EMBL/GenBank/DDBJ databases">
        <authorList>
            <consortium name="Pathogen Informatics"/>
            <person name="Murphy D."/>
        </authorList>
    </citation>
    <scope>NUCLEOTIDE SEQUENCE [LARGE SCALE GENOMIC DNA]</scope>
    <source>
        <strain evidence="4 5">IP08791</strain>
    </source>
</reference>
<comment type="caution">
    <text evidence="4">The sequence shown here is derived from an EMBL/GenBank/DDBJ whole genome shotgun (WGS) entry which is preliminary data.</text>
</comment>
<protein>
    <recommendedName>
        <fullName evidence="2">ATP-dependent Clp protease proteolytic subunit</fullName>
    </recommendedName>
</protein>
<keyword evidence="3" id="KW-0732">Signal</keyword>
<feature type="signal peptide" evidence="3">
    <location>
        <begin position="1"/>
        <end position="20"/>
    </location>
</feature>
<accession>A0ABM9SYM4</accession>
<comment type="similarity">
    <text evidence="1 2">Belongs to the peptidase S14 family.</text>
</comment>
<dbReference type="RefSeq" id="WP_049604594.1">
    <property type="nucleotide sequence ID" value="NZ_CABHQG010000075.1"/>
</dbReference>
<dbReference type="InterPro" id="IPR023562">
    <property type="entry name" value="ClpP/TepA"/>
</dbReference>
<evidence type="ECO:0000256" key="1">
    <source>
        <dbReference type="ARBA" id="ARBA00007039"/>
    </source>
</evidence>
<dbReference type="PANTHER" id="PTHR10381">
    <property type="entry name" value="ATP-DEPENDENT CLP PROTEASE PROTEOLYTIC SUBUNIT"/>
    <property type="match status" value="1"/>
</dbReference>
<dbReference type="SUPFAM" id="SSF52096">
    <property type="entry name" value="ClpP/crotonase"/>
    <property type="match status" value="1"/>
</dbReference>
<dbReference type="Gene3D" id="3.90.226.10">
    <property type="entry name" value="2-enoyl-CoA Hydratase, Chain A, domain 1"/>
    <property type="match status" value="1"/>
</dbReference>
<dbReference type="InterPro" id="IPR001907">
    <property type="entry name" value="ClpP"/>
</dbReference>
<dbReference type="PANTHER" id="PTHR10381:SF11">
    <property type="entry name" value="ATP-DEPENDENT CLP PROTEASE PROTEOLYTIC SUBUNIT, MITOCHONDRIAL"/>
    <property type="match status" value="1"/>
</dbReference>
<dbReference type="EMBL" id="CQEH01000042">
    <property type="protein sequence ID" value="CNL82204.1"/>
    <property type="molecule type" value="Genomic_DNA"/>
</dbReference>
<evidence type="ECO:0000313" key="4">
    <source>
        <dbReference type="EMBL" id="CNL82204.1"/>
    </source>
</evidence>
<dbReference type="PRINTS" id="PR00127">
    <property type="entry name" value="CLPPROTEASEP"/>
</dbReference>